<dbReference type="PANTHER" id="PTHR12049:SF7">
    <property type="entry name" value="PROTEIN ARGININE METHYLTRANSFERASE NDUFAF7, MITOCHONDRIAL"/>
    <property type="match status" value="1"/>
</dbReference>
<keyword evidence="10" id="KW-1185">Reference proteome</keyword>
<comment type="function">
    <text evidence="7">Arginine methyltransferase involved in the assembly or stability of mitochondrial NADH:ubiquinone oxidoreductase complex (complex I).</text>
</comment>
<comment type="catalytic activity">
    <reaction evidence="6 7">
        <text>L-arginyl-[protein] + 2 S-adenosyl-L-methionine = N(omega),N(omega)'-dimethyl-L-arginyl-[protein] + 2 S-adenosyl-L-homocysteine + 2 H(+)</text>
        <dbReference type="Rhea" id="RHEA:48108"/>
        <dbReference type="Rhea" id="RHEA-COMP:10532"/>
        <dbReference type="Rhea" id="RHEA-COMP:11992"/>
        <dbReference type="ChEBI" id="CHEBI:15378"/>
        <dbReference type="ChEBI" id="CHEBI:29965"/>
        <dbReference type="ChEBI" id="CHEBI:57856"/>
        <dbReference type="ChEBI" id="CHEBI:59789"/>
        <dbReference type="ChEBI" id="CHEBI:88221"/>
        <dbReference type="EC" id="2.1.1.320"/>
    </reaction>
</comment>
<feature type="non-terminal residue" evidence="9">
    <location>
        <position position="1"/>
    </location>
</feature>
<keyword evidence="3 7" id="KW-0489">Methyltransferase</keyword>
<dbReference type="Proteomes" id="UP000023152">
    <property type="component" value="Unassembled WGS sequence"/>
</dbReference>
<evidence type="ECO:0000256" key="1">
    <source>
        <dbReference type="ARBA" id="ARBA00004173"/>
    </source>
</evidence>
<keyword evidence="4 7" id="KW-0808">Transferase</keyword>
<feature type="compositionally biased region" description="Low complexity" evidence="8">
    <location>
        <begin position="1"/>
        <end position="14"/>
    </location>
</feature>
<evidence type="ECO:0000256" key="6">
    <source>
        <dbReference type="ARBA" id="ARBA00048612"/>
    </source>
</evidence>
<feature type="compositionally biased region" description="Low complexity" evidence="8">
    <location>
        <begin position="107"/>
        <end position="129"/>
    </location>
</feature>
<evidence type="ECO:0000256" key="8">
    <source>
        <dbReference type="SAM" id="MobiDB-lite"/>
    </source>
</evidence>
<dbReference type="AlphaFoldDB" id="X6M219"/>
<dbReference type="Gene3D" id="3.40.50.12710">
    <property type="match status" value="1"/>
</dbReference>
<evidence type="ECO:0000313" key="9">
    <source>
        <dbReference type="EMBL" id="ETO07030.1"/>
    </source>
</evidence>
<dbReference type="SUPFAM" id="SSF53335">
    <property type="entry name" value="S-adenosyl-L-methionine-dependent methyltransferases"/>
    <property type="match status" value="1"/>
</dbReference>
<dbReference type="EC" id="2.1.1.320" evidence="7"/>
<protein>
    <recommendedName>
        <fullName evidence="7">Protein arginine methyltransferase NDUFAF7</fullName>
        <ecNumber evidence="7">2.1.1.320</ecNumber>
    </recommendedName>
</protein>
<dbReference type="GO" id="GO:0032259">
    <property type="term" value="P:methylation"/>
    <property type="evidence" value="ECO:0007669"/>
    <property type="project" value="UniProtKB-KW"/>
</dbReference>
<name>X6M219_RETFI</name>
<evidence type="ECO:0000256" key="3">
    <source>
        <dbReference type="ARBA" id="ARBA00022603"/>
    </source>
</evidence>
<sequence length="448" mass="49235">EGTDTSSKRTTSSSPLIATDEDLKRDPANPFNMDQIFGDFSRAAQMLLNKSGQGNMEDLKKTIPPFDWSLINPSVFGGKLEDMSTEDHSYFSGQKRKEWDAEQINLTTSPSPSTSTSISMSSDASATSSLRPGSTAPKLSKREREEMNAKMGTNAVNAMGYIKPTNDSTTTSSPIDFSDLKNFIGLDIEEMIQDEQVWQGRTKEGTLVSWHDSLHSVDSGPALFIAHEFFDALPISHFQYRPLGWIETLVDVDEGEDSPFHFLLTNADNTTFAGMALDKQFAMAGIRPEVGQQLTLCPVGNEIASDMAKWVAQHGGAGFIIDYGSENPPAWTVQGAKAHKPTNVLSQPGDVDISAHVNFGHLRSAMKAVPGINVFGPVTQSYFLQGCGIVHRFKHYLDNNIKDEAEKEKFIKTFCRIMNIDQLGSHFQVLGFAHKSIGTPVGFREPLS</sequence>
<accession>X6M219</accession>
<dbReference type="InterPro" id="IPR003788">
    <property type="entry name" value="NDUFAF7"/>
</dbReference>
<dbReference type="Pfam" id="PF02636">
    <property type="entry name" value="Methyltransf_28"/>
    <property type="match status" value="1"/>
</dbReference>
<feature type="region of interest" description="Disordered" evidence="8">
    <location>
        <begin position="1"/>
        <end position="28"/>
    </location>
</feature>
<gene>
    <name evidence="9" type="ORF">RFI_30362</name>
</gene>
<evidence type="ECO:0000256" key="5">
    <source>
        <dbReference type="ARBA" id="ARBA00023128"/>
    </source>
</evidence>
<organism evidence="9 10">
    <name type="scientific">Reticulomyxa filosa</name>
    <dbReference type="NCBI Taxonomy" id="46433"/>
    <lineage>
        <taxon>Eukaryota</taxon>
        <taxon>Sar</taxon>
        <taxon>Rhizaria</taxon>
        <taxon>Retaria</taxon>
        <taxon>Foraminifera</taxon>
        <taxon>Monothalamids</taxon>
        <taxon>Reticulomyxidae</taxon>
        <taxon>Reticulomyxa</taxon>
    </lineage>
</organism>
<dbReference type="InterPro" id="IPR029063">
    <property type="entry name" value="SAM-dependent_MTases_sf"/>
</dbReference>
<comment type="caution">
    <text evidence="9">The sequence shown here is derived from an EMBL/GenBank/DDBJ whole genome shotgun (WGS) entry which is preliminary data.</text>
</comment>
<reference evidence="9 10" key="1">
    <citation type="journal article" date="2013" name="Curr. Biol.">
        <title>The Genome of the Foraminiferan Reticulomyxa filosa.</title>
        <authorList>
            <person name="Glockner G."/>
            <person name="Hulsmann N."/>
            <person name="Schleicher M."/>
            <person name="Noegel A.A."/>
            <person name="Eichinger L."/>
            <person name="Gallinger C."/>
            <person name="Pawlowski J."/>
            <person name="Sierra R."/>
            <person name="Euteneuer U."/>
            <person name="Pillet L."/>
            <person name="Moustafa A."/>
            <person name="Platzer M."/>
            <person name="Groth M."/>
            <person name="Szafranski K."/>
            <person name="Schliwa M."/>
        </authorList>
    </citation>
    <scope>NUCLEOTIDE SEQUENCE [LARGE SCALE GENOMIC DNA]</scope>
</reference>
<dbReference type="EMBL" id="ASPP01026582">
    <property type="protein sequence ID" value="ETO07030.1"/>
    <property type="molecule type" value="Genomic_DNA"/>
</dbReference>
<dbReference type="InterPro" id="IPR038375">
    <property type="entry name" value="NDUFAF7_sf"/>
</dbReference>
<evidence type="ECO:0000313" key="10">
    <source>
        <dbReference type="Proteomes" id="UP000023152"/>
    </source>
</evidence>
<comment type="subcellular location">
    <subcellularLocation>
        <location evidence="1 7">Mitochondrion</location>
    </subcellularLocation>
</comment>
<dbReference type="GO" id="GO:0005739">
    <property type="term" value="C:mitochondrion"/>
    <property type="evidence" value="ECO:0007669"/>
    <property type="project" value="UniProtKB-SubCell"/>
</dbReference>
<dbReference type="OrthoDB" id="438553at2759"/>
<evidence type="ECO:0000256" key="7">
    <source>
        <dbReference type="RuleBase" id="RU364114"/>
    </source>
</evidence>
<dbReference type="PANTHER" id="PTHR12049">
    <property type="entry name" value="PROTEIN ARGININE METHYLTRANSFERASE NDUFAF7, MITOCHONDRIAL"/>
    <property type="match status" value="1"/>
</dbReference>
<evidence type="ECO:0000256" key="2">
    <source>
        <dbReference type="ARBA" id="ARBA00005891"/>
    </source>
</evidence>
<proteinExistence type="inferred from homology"/>
<keyword evidence="5 7" id="KW-0496">Mitochondrion</keyword>
<feature type="region of interest" description="Disordered" evidence="8">
    <location>
        <begin position="106"/>
        <end position="144"/>
    </location>
</feature>
<dbReference type="GO" id="GO:0032981">
    <property type="term" value="P:mitochondrial respiratory chain complex I assembly"/>
    <property type="evidence" value="ECO:0007669"/>
    <property type="project" value="TreeGrafter"/>
</dbReference>
<dbReference type="GO" id="GO:0035243">
    <property type="term" value="F:protein-arginine omega-N symmetric methyltransferase activity"/>
    <property type="evidence" value="ECO:0007669"/>
    <property type="project" value="UniProtKB-EC"/>
</dbReference>
<comment type="similarity">
    <text evidence="2 7">Belongs to the NDUFAF7 family.</text>
</comment>
<evidence type="ECO:0000256" key="4">
    <source>
        <dbReference type="ARBA" id="ARBA00022679"/>
    </source>
</evidence>
<feature type="non-terminal residue" evidence="9">
    <location>
        <position position="448"/>
    </location>
</feature>